<gene>
    <name evidence="3" type="ORF">RCC_08443</name>
</gene>
<feature type="compositionally biased region" description="Low complexity" evidence="1">
    <location>
        <begin position="115"/>
        <end position="157"/>
    </location>
</feature>
<keyword evidence="4" id="KW-1185">Reference proteome</keyword>
<name>A0A2D3VMD3_9PEZI</name>
<dbReference type="RefSeq" id="XP_023629462.1">
    <property type="nucleotide sequence ID" value="XM_023773694.1"/>
</dbReference>
<reference evidence="3 4" key="1">
    <citation type="submission" date="2016-03" db="EMBL/GenBank/DDBJ databases">
        <authorList>
            <person name="Ploux O."/>
        </authorList>
    </citation>
    <scope>NUCLEOTIDE SEQUENCE [LARGE SCALE GENOMIC DNA]</scope>
    <source>
        <strain evidence="3 4">URUG2</strain>
    </source>
</reference>
<dbReference type="Proteomes" id="UP000225277">
    <property type="component" value="Unassembled WGS sequence"/>
</dbReference>
<dbReference type="AlphaFoldDB" id="A0A2D3VMD3"/>
<dbReference type="OrthoDB" id="5419608at2759"/>
<evidence type="ECO:0000256" key="1">
    <source>
        <dbReference type="SAM" id="MobiDB-lite"/>
    </source>
</evidence>
<protein>
    <recommendedName>
        <fullName evidence="5">GPI anchored protein</fullName>
    </recommendedName>
</protein>
<sequence length="182" mass="17920">MQYQILALAFAATASAQTDLASVVSVLATALPSSLISEYATNSAAVASEISSAFDAGNTPSWFEALPSAVQTYLIPVDDSANVTGTLLSSSSSMVSSSLISGAPTVIVSPTGNSTLATTRRNPTATRTTSSSDSENTDSSSGDDSSSSDSSSETSSGGASVPTAIMGMGFAGAAGLVGLLAL</sequence>
<evidence type="ECO:0008006" key="5">
    <source>
        <dbReference type="Google" id="ProtNLM"/>
    </source>
</evidence>
<dbReference type="EMBL" id="FJUY01000014">
    <property type="protein sequence ID" value="CZT22738.1"/>
    <property type="molecule type" value="Genomic_DNA"/>
</dbReference>
<evidence type="ECO:0000313" key="3">
    <source>
        <dbReference type="EMBL" id="CZT22738.1"/>
    </source>
</evidence>
<evidence type="ECO:0000256" key="2">
    <source>
        <dbReference type="SAM" id="SignalP"/>
    </source>
</evidence>
<accession>A0A2D3VMD3</accession>
<feature type="region of interest" description="Disordered" evidence="1">
    <location>
        <begin position="111"/>
        <end position="160"/>
    </location>
</feature>
<feature type="chain" id="PRO_5013568653" description="GPI anchored protein" evidence="2">
    <location>
        <begin position="17"/>
        <end position="182"/>
    </location>
</feature>
<proteinExistence type="predicted"/>
<keyword evidence="2" id="KW-0732">Signal</keyword>
<feature type="signal peptide" evidence="2">
    <location>
        <begin position="1"/>
        <end position="16"/>
    </location>
</feature>
<dbReference type="GeneID" id="35603539"/>
<evidence type="ECO:0000313" key="4">
    <source>
        <dbReference type="Proteomes" id="UP000225277"/>
    </source>
</evidence>
<organism evidence="3 4">
    <name type="scientific">Ramularia collo-cygni</name>
    <dbReference type="NCBI Taxonomy" id="112498"/>
    <lineage>
        <taxon>Eukaryota</taxon>
        <taxon>Fungi</taxon>
        <taxon>Dikarya</taxon>
        <taxon>Ascomycota</taxon>
        <taxon>Pezizomycotina</taxon>
        <taxon>Dothideomycetes</taxon>
        <taxon>Dothideomycetidae</taxon>
        <taxon>Mycosphaerellales</taxon>
        <taxon>Mycosphaerellaceae</taxon>
        <taxon>Ramularia</taxon>
    </lineage>
</organism>